<reference evidence="3 4" key="1">
    <citation type="submission" date="2024-04" db="EMBL/GenBank/DDBJ databases">
        <title>Complete genome sequence of Fusarium acuminatum.</title>
        <authorList>
            <person name="Lan B."/>
        </authorList>
    </citation>
    <scope>NUCLEOTIDE SEQUENCE [LARGE SCALE GENOMIC DNA]</scope>
    <source>
        <strain evidence="3">1A</strain>
    </source>
</reference>
<feature type="region of interest" description="Disordered" evidence="1">
    <location>
        <begin position="792"/>
        <end position="866"/>
    </location>
</feature>
<gene>
    <name evidence="3" type="ORF">QYS62_009105</name>
</gene>
<organism evidence="3 4">
    <name type="scientific">Fusarium acuminatum</name>
    <dbReference type="NCBI Taxonomy" id="5515"/>
    <lineage>
        <taxon>Eukaryota</taxon>
        <taxon>Fungi</taxon>
        <taxon>Dikarya</taxon>
        <taxon>Ascomycota</taxon>
        <taxon>Pezizomycotina</taxon>
        <taxon>Sordariomycetes</taxon>
        <taxon>Hypocreomycetidae</taxon>
        <taxon>Hypocreales</taxon>
        <taxon>Nectriaceae</taxon>
        <taxon>Fusarium</taxon>
        <taxon>Fusarium tricinctum species complex</taxon>
    </lineage>
</organism>
<feature type="compositionally biased region" description="Basic and acidic residues" evidence="1">
    <location>
        <begin position="1272"/>
        <end position="1282"/>
    </location>
</feature>
<dbReference type="Pfam" id="PF02213">
    <property type="entry name" value="GYF"/>
    <property type="match status" value="1"/>
</dbReference>
<dbReference type="EMBL" id="CP151264">
    <property type="protein sequence ID" value="WZH47941.1"/>
    <property type="molecule type" value="Genomic_DNA"/>
</dbReference>
<feature type="region of interest" description="Disordered" evidence="1">
    <location>
        <begin position="1164"/>
        <end position="1198"/>
    </location>
</feature>
<evidence type="ECO:0000259" key="2">
    <source>
        <dbReference type="PROSITE" id="PS50829"/>
    </source>
</evidence>
<dbReference type="SMART" id="SM00444">
    <property type="entry name" value="GYF"/>
    <property type="match status" value="1"/>
</dbReference>
<feature type="region of interest" description="Disordered" evidence="1">
    <location>
        <begin position="1272"/>
        <end position="1333"/>
    </location>
</feature>
<dbReference type="Gene3D" id="3.30.1490.40">
    <property type="match status" value="1"/>
</dbReference>
<feature type="compositionally biased region" description="Basic and acidic residues" evidence="1">
    <location>
        <begin position="1001"/>
        <end position="1015"/>
    </location>
</feature>
<feature type="compositionally biased region" description="Polar residues" evidence="1">
    <location>
        <begin position="1"/>
        <end position="22"/>
    </location>
</feature>
<feature type="compositionally biased region" description="Polar residues" evidence="1">
    <location>
        <begin position="362"/>
        <end position="373"/>
    </location>
</feature>
<feature type="compositionally biased region" description="Polar residues" evidence="1">
    <location>
        <begin position="200"/>
        <end position="219"/>
    </location>
</feature>
<feature type="compositionally biased region" description="Polar residues" evidence="1">
    <location>
        <begin position="79"/>
        <end position="88"/>
    </location>
</feature>
<dbReference type="Proteomes" id="UP001489902">
    <property type="component" value="Chromosome 5"/>
</dbReference>
<feature type="region of interest" description="Disordered" evidence="1">
    <location>
        <begin position="930"/>
        <end position="1117"/>
    </location>
</feature>
<feature type="compositionally biased region" description="Basic and acidic residues" evidence="1">
    <location>
        <begin position="986"/>
        <end position="995"/>
    </location>
</feature>
<evidence type="ECO:0000313" key="4">
    <source>
        <dbReference type="Proteomes" id="UP001489902"/>
    </source>
</evidence>
<dbReference type="CDD" id="cd00072">
    <property type="entry name" value="GYF"/>
    <property type="match status" value="1"/>
</dbReference>
<dbReference type="InterPro" id="IPR035445">
    <property type="entry name" value="GYF-like_dom_sf"/>
</dbReference>
<accession>A0ABZ2X4C2</accession>
<feature type="compositionally biased region" description="Low complexity" evidence="1">
    <location>
        <begin position="52"/>
        <end position="61"/>
    </location>
</feature>
<feature type="domain" description="GYF" evidence="2">
    <location>
        <begin position="653"/>
        <end position="701"/>
    </location>
</feature>
<keyword evidence="4" id="KW-1185">Reference proteome</keyword>
<feature type="region of interest" description="Disordered" evidence="1">
    <location>
        <begin position="1"/>
        <end position="88"/>
    </location>
</feature>
<dbReference type="SUPFAM" id="SSF55277">
    <property type="entry name" value="GYF domain"/>
    <property type="match status" value="1"/>
</dbReference>
<feature type="region of interest" description="Disordered" evidence="1">
    <location>
        <begin position="171"/>
        <end position="295"/>
    </location>
</feature>
<dbReference type="PANTHER" id="PTHR14445:SF36">
    <property type="entry name" value="FI03272P-RELATED"/>
    <property type="match status" value="1"/>
</dbReference>
<dbReference type="InterPro" id="IPR051640">
    <property type="entry name" value="GRB10-interact_GYF"/>
</dbReference>
<sequence length="1333" mass="139357">MPSNLPSSFASAAAGQNTNSRGGRTDGRGATSGDWAKRDGRSTNGTLTFRRSSTTPLGQPSSQPPPSTDHAVQHPATESPVSASASTYEVSATRYTKDELLDMFRPQKPGEDATHLFAPGWNPGQVNGHAPRGWGKSNDNHIPQEPGACWDDTGDITPMGLHDMSLEEKETFNTEINSPLKPPTQNKDTHQGATNGRKASLSQGASNTFGVSSPSSATRPGTRRRETIESNPFGGSALASPTAAGRFSREDPTYWFTRSKTDLKESEPEESDTDPVSREAPGRLPPFGNLMRSNTGGIGGVGSMWPPSNQTTPGAGGFGNFALASSPAVGDKRVGGAGAGGSRLAHLIPKDSSDNLSGKAAESQSPLNQQSWRSRPRTDTDPFGDDTLSGSAVLGGAQDTDTGGMPQQSNRAGTLGTPIKGSAGDFGMAGLNLGSHGDDGPVSPSETNPYRSPPAERHGHDDNDTHDDKPHGANLHDAPSNFGSIGRGFGGYDGGDRSQTSSVGAKGYPSLNTLAGWPAPGGPAIGTPDRERPNLGSAFGNSLFSPMGDLQSPGLSNLGNGNPLGAIGRTNFGIPSRDTESPMRPNRGVFEELFPSSDASRVQGVFSTGDSNHPTTATAPQSFTPIGGGLPFGGQGSTEPPATQVRQMVMPDRMRWVYLDPQGQVQGPFTGLEMNDWYKANFFTPDLRVKKLEDSDFEPLGQLIRRIGNSREPFLVPQIGIPHGPPSQAGPFSPQGNSGVVPPLSGVFPSFGRTLTAEEQNNLERRKQEEQYLMVQQREYVMRAQAMSKFPIPGPMLQHHSSAHSLQSQPSFGSISSPNPIGMPHQQPIGAMPPSGAFFDGAGPVGSQTSAPSGSGNGDPFRDDDLTSYANSERQILASLQGAGASQPIRAPGADTGARAGLPDTQDLEQDDEGFKERLQEFENYQAQLEAEQAAKAAEGSEEEPAEESSPTSEAVPEETRRRAEVPTGTPDSVANAQPPPLAPWAKDHGAESHKGPSLKEIQEAEARKAAKAEEAAAAQRKAVLEQEAAALREREKTAAVTNAGLPATSTWGHGSPAPSASPWSKPGPSKTAAVSTPSASTSSNKKTLADIQREEELRKQKAIQASPQSVTPTASVSKSYANLAGKPGQSTLTNAASAAAAAAMVPPPGSGWATVGAGGKVKVPTGPSSQARSVSATSMKPITSPVKSVSKPAALGNGKAEAGNAAMEEFNKWVTREISRGINTADTATFQTALDNMPLDTSIIADAVYSISTTMDGRHFAEEFVRRKGLAERGVVEKQPENKGGSSGGWSEVAKKGSSSNAAAAAATSPREDTSMQGGNFKVVPSRKKSKK</sequence>
<proteinExistence type="predicted"/>
<feature type="compositionally biased region" description="Low complexity" evidence="1">
    <location>
        <begin position="1055"/>
        <end position="1087"/>
    </location>
</feature>
<feature type="compositionally biased region" description="Low complexity" evidence="1">
    <location>
        <begin position="1016"/>
        <end position="1030"/>
    </location>
</feature>
<evidence type="ECO:0000256" key="1">
    <source>
        <dbReference type="SAM" id="MobiDB-lite"/>
    </source>
</evidence>
<name>A0ABZ2X4C2_9HYPO</name>
<feature type="region of interest" description="Disordered" evidence="1">
    <location>
        <begin position="881"/>
        <end position="912"/>
    </location>
</feature>
<feature type="compositionally biased region" description="Polar residues" evidence="1">
    <location>
        <begin position="173"/>
        <end position="194"/>
    </location>
</feature>
<feature type="compositionally biased region" description="Low complexity" evidence="1">
    <location>
        <begin position="798"/>
        <end position="811"/>
    </location>
</feature>
<dbReference type="InterPro" id="IPR003169">
    <property type="entry name" value="GYF"/>
</dbReference>
<feature type="compositionally biased region" description="Basic and acidic residues" evidence="1">
    <location>
        <begin position="454"/>
        <end position="471"/>
    </location>
</feature>
<dbReference type="PANTHER" id="PTHR14445">
    <property type="entry name" value="GRB10 INTERACTING GYF PROTEIN"/>
    <property type="match status" value="1"/>
</dbReference>
<feature type="compositionally biased region" description="Polar residues" evidence="1">
    <location>
        <begin position="42"/>
        <end position="51"/>
    </location>
</feature>
<feature type="region of interest" description="Disordered" evidence="1">
    <location>
        <begin position="345"/>
        <end position="507"/>
    </location>
</feature>
<dbReference type="PROSITE" id="PS50829">
    <property type="entry name" value="GYF"/>
    <property type="match status" value="1"/>
</dbReference>
<feature type="compositionally biased region" description="Polar residues" evidence="1">
    <location>
        <begin position="399"/>
        <end position="412"/>
    </location>
</feature>
<feature type="compositionally biased region" description="Polar residues" evidence="1">
    <location>
        <begin position="1104"/>
        <end position="1117"/>
    </location>
</feature>
<evidence type="ECO:0000313" key="3">
    <source>
        <dbReference type="EMBL" id="WZH47941.1"/>
    </source>
</evidence>
<protein>
    <submittedName>
        <fullName evidence="3">GYF domain-containing protein</fullName>
    </submittedName>
</protein>
<feature type="compositionally biased region" description="Polar residues" evidence="1">
    <location>
        <begin position="1167"/>
        <end position="1188"/>
    </location>
</feature>
<feature type="compositionally biased region" description="Basic and acidic residues" evidence="1">
    <location>
        <begin position="1088"/>
        <end position="1100"/>
    </location>
</feature>